<accession>A0ABQ1PHB8</accession>
<sequence>MGKVVTLGEIMLRFSTQTGHRLTQSEQLQAHYGGAEANVGISLANFGHEVVFASKVPDNGLGEAVRKHLQRYRVNTDFLLTGGNRLGTYYLETGIGERAAAVIYDRTGSSFAEMDTLEWDLSELFHEVDLFHLSGITPALSPKWQTLTLDLVKQARKAGCKISFDVNYRGKLWSQAQAGHFLKQILSYVDYCSAGILDAVHLLGITATPTADENSTAFYYQCMKQVFPTIEVFYSTKRIVHSASANDLTGTLWIAGQYYESELHELDPIIDRVGGGDAFSGGVLHGLLEKMEPQAIIDFATAAAALKHTVHGDCNQFTQAEVEQFLAAGSGKINR</sequence>
<evidence type="ECO:0000256" key="3">
    <source>
        <dbReference type="ARBA" id="ARBA00022777"/>
    </source>
</evidence>
<dbReference type="InterPro" id="IPR011611">
    <property type="entry name" value="PfkB_dom"/>
</dbReference>
<protein>
    <submittedName>
        <fullName evidence="5">2-dehydro-3-deoxygluconokinase</fullName>
    </submittedName>
</protein>
<proteinExistence type="inferred from homology"/>
<dbReference type="Pfam" id="PF00294">
    <property type="entry name" value="PfkB"/>
    <property type="match status" value="2"/>
</dbReference>
<organism evidence="5 6">
    <name type="scientific">Enterococcus wangshanyuanii</name>
    <dbReference type="NCBI Taxonomy" id="2005703"/>
    <lineage>
        <taxon>Bacteria</taxon>
        <taxon>Bacillati</taxon>
        <taxon>Bacillota</taxon>
        <taxon>Bacilli</taxon>
        <taxon>Lactobacillales</taxon>
        <taxon>Enterococcaceae</taxon>
        <taxon>Enterococcus</taxon>
    </lineage>
</organism>
<dbReference type="SUPFAM" id="SSF53613">
    <property type="entry name" value="Ribokinase-like"/>
    <property type="match status" value="1"/>
</dbReference>
<dbReference type="CDD" id="cd01166">
    <property type="entry name" value="KdgK"/>
    <property type="match status" value="1"/>
</dbReference>
<evidence type="ECO:0000259" key="4">
    <source>
        <dbReference type="Pfam" id="PF00294"/>
    </source>
</evidence>
<name>A0ABQ1PHB8_9ENTE</name>
<comment type="similarity">
    <text evidence="1">Belongs to the carbohydrate kinase PfkB family.</text>
</comment>
<feature type="domain" description="Carbohydrate kinase PfkB" evidence="4">
    <location>
        <begin position="1"/>
        <end position="207"/>
    </location>
</feature>
<feature type="domain" description="Carbohydrate kinase PfkB" evidence="4">
    <location>
        <begin position="269"/>
        <end position="315"/>
    </location>
</feature>
<dbReference type="PANTHER" id="PTHR43320:SF2">
    <property type="entry name" value="2-DEHYDRO-3-DEOXYGLUCONOKINASE_2-DEHYDRO-3-DEOXYGALACTONOKINASE"/>
    <property type="match status" value="1"/>
</dbReference>
<comment type="caution">
    <text evidence="5">The sequence shown here is derived from an EMBL/GenBank/DDBJ whole genome shotgun (WGS) entry which is preliminary data.</text>
</comment>
<dbReference type="PANTHER" id="PTHR43320">
    <property type="entry name" value="SUGAR KINASE"/>
    <property type="match status" value="1"/>
</dbReference>
<evidence type="ECO:0000313" key="6">
    <source>
        <dbReference type="Proteomes" id="UP000630615"/>
    </source>
</evidence>
<dbReference type="InterPro" id="IPR029056">
    <property type="entry name" value="Ribokinase-like"/>
</dbReference>
<gene>
    <name evidence="5" type="primary">kdgK</name>
    <name evidence="5" type="ORF">GCM10011573_28570</name>
</gene>
<evidence type="ECO:0000313" key="5">
    <source>
        <dbReference type="EMBL" id="GGC97335.1"/>
    </source>
</evidence>
<dbReference type="Gene3D" id="3.40.1190.20">
    <property type="match status" value="1"/>
</dbReference>
<reference evidence="6" key="1">
    <citation type="journal article" date="2019" name="Int. J. Syst. Evol. Microbiol.">
        <title>The Global Catalogue of Microorganisms (GCM) 10K type strain sequencing project: providing services to taxonomists for standard genome sequencing and annotation.</title>
        <authorList>
            <consortium name="The Broad Institute Genomics Platform"/>
            <consortium name="The Broad Institute Genome Sequencing Center for Infectious Disease"/>
            <person name="Wu L."/>
            <person name="Ma J."/>
        </authorList>
    </citation>
    <scope>NUCLEOTIDE SEQUENCE [LARGE SCALE GENOMIC DNA]</scope>
    <source>
        <strain evidence="6">CGMCC 1.15942</strain>
    </source>
</reference>
<keyword evidence="3" id="KW-0418">Kinase</keyword>
<dbReference type="Proteomes" id="UP000630615">
    <property type="component" value="Unassembled WGS sequence"/>
</dbReference>
<dbReference type="RefSeq" id="WP_088270744.1">
    <property type="nucleotide sequence ID" value="NZ_BMKI01000007.1"/>
</dbReference>
<dbReference type="InterPro" id="IPR052700">
    <property type="entry name" value="Carb_kinase_PfkB-like"/>
</dbReference>
<keyword evidence="2" id="KW-0808">Transferase</keyword>
<evidence type="ECO:0000256" key="1">
    <source>
        <dbReference type="ARBA" id="ARBA00010688"/>
    </source>
</evidence>
<dbReference type="EMBL" id="BMKI01000007">
    <property type="protein sequence ID" value="GGC97335.1"/>
    <property type="molecule type" value="Genomic_DNA"/>
</dbReference>
<evidence type="ECO:0000256" key="2">
    <source>
        <dbReference type="ARBA" id="ARBA00022679"/>
    </source>
</evidence>
<keyword evidence="6" id="KW-1185">Reference proteome</keyword>